<dbReference type="PANTHER" id="PTHR16983">
    <property type="entry name" value="UPAR/LY6 DOMAIN-CONTAINING PROTEIN"/>
    <property type="match status" value="1"/>
</dbReference>
<feature type="signal peptide" evidence="5">
    <location>
        <begin position="1"/>
        <end position="18"/>
    </location>
</feature>
<keyword evidence="2" id="KW-0472">Membrane</keyword>
<sequence>MKVLAAVLLALLLCGQQASVSSSVKWTGHPDGYGPAAVQGQRTTPSVAGKDNARLHTGRGRAQEVEDDDVDSGPEGYDDEDDEEDEEASVTAGSSGTVRLRCYSCQTLHRDESCEQMQSCTLPKTCKTIVSHWNTESGPRTTYSGWCADTCQPVSRTVDGSLTTISCCQASLCNIPPWQDPQGSGAGDPQGRPSTAATTLLLSLLAGLQAVGV</sequence>
<dbReference type="Pfam" id="PF00087">
    <property type="entry name" value="Toxin_TOLIP"/>
    <property type="match status" value="1"/>
</dbReference>
<dbReference type="InterPro" id="IPR035076">
    <property type="entry name" value="Toxin/TOLIP"/>
</dbReference>
<dbReference type="GO" id="GO:0035473">
    <property type="term" value="F:lipase binding"/>
    <property type="evidence" value="ECO:0007669"/>
    <property type="project" value="TreeGrafter"/>
</dbReference>
<feature type="compositionally biased region" description="Acidic residues" evidence="4">
    <location>
        <begin position="65"/>
        <end position="88"/>
    </location>
</feature>
<dbReference type="InterPro" id="IPR051110">
    <property type="entry name" value="Ly-6/neurotoxin-like_GPI-ap"/>
</dbReference>
<dbReference type="AlphaFoldDB" id="A0A383YW66"/>
<dbReference type="InParanoid" id="A0A383YW66"/>
<reference evidence="8" key="1">
    <citation type="submission" date="2025-08" db="UniProtKB">
        <authorList>
            <consortium name="RefSeq"/>
        </authorList>
    </citation>
    <scope>IDENTIFICATION</scope>
</reference>
<dbReference type="GO" id="GO:0005886">
    <property type="term" value="C:plasma membrane"/>
    <property type="evidence" value="ECO:0007669"/>
    <property type="project" value="UniProtKB-SubCell"/>
</dbReference>
<keyword evidence="8" id="KW-0449">Lipoprotein</keyword>
<keyword evidence="2" id="KW-0336">GPI-anchor</keyword>
<dbReference type="GeneID" id="103007100"/>
<evidence type="ECO:0000259" key="6">
    <source>
        <dbReference type="Pfam" id="PF00087"/>
    </source>
</evidence>
<accession>A0A383YW66</accession>
<dbReference type="Gene3D" id="2.10.60.10">
    <property type="entry name" value="CD59"/>
    <property type="match status" value="1"/>
</dbReference>
<dbReference type="RefSeq" id="XP_007166929.1">
    <property type="nucleotide sequence ID" value="XM_007166867.2"/>
</dbReference>
<organism evidence="7 8">
    <name type="scientific">Balaenoptera acutorostrata</name>
    <name type="common">Common minke whale</name>
    <name type="synonym">Balaena rostrata</name>
    <dbReference type="NCBI Taxonomy" id="9767"/>
    <lineage>
        <taxon>Eukaryota</taxon>
        <taxon>Metazoa</taxon>
        <taxon>Chordata</taxon>
        <taxon>Craniata</taxon>
        <taxon>Vertebrata</taxon>
        <taxon>Euteleostomi</taxon>
        <taxon>Mammalia</taxon>
        <taxon>Eutheria</taxon>
        <taxon>Laurasiatheria</taxon>
        <taxon>Artiodactyla</taxon>
        <taxon>Whippomorpha</taxon>
        <taxon>Cetacea</taxon>
        <taxon>Mysticeti</taxon>
        <taxon>Balaenopteridae</taxon>
        <taxon>Balaenoptera</taxon>
    </lineage>
</organism>
<keyword evidence="2" id="KW-0325">Glycoprotein</keyword>
<dbReference type="InterPro" id="IPR045860">
    <property type="entry name" value="Snake_toxin-like_sf"/>
</dbReference>
<keyword evidence="3 5" id="KW-0732">Signal</keyword>
<evidence type="ECO:0000256" key="4">
    <source>
        <dbReference type="SAM" id="MobiDB-lite"/>
    </source>
</evidence>
<dbReference type="PANTHER" id="PTHR16983:SF12">
    <property type="entry name" value="GLYCOSYLPHOSPHATIDYLINOSITOL-ANCHORED HIGH DENSITY LIPOPROTEIN-BINDING PROTEIN 1"/>
    <property type="match status" value="1"/>
</dbReference>
<keyword evidence="7" id="KW-1185">Reference proteome</keyword>
<evidence type="ECO:0000256" key="3">
    <source>
        <dbReference type="ARBA" id="ARBA00022729"/>
    </source>
</evidence>
<protein>
    <submittedName>
        <fullName evidence="8">Glycosylphosphatidylinositol-anchored high density lipoprotein-binding protein 1 isoform X1</fullName>
    </submittedName>
</protein>
<feature type="chain" id="PRO_5016806185" evidence="5">
    <location>
        <begin position="19"/>
        <end position="213"/>
    </location>
</feature>
<dbReference type="Proteomes" id="UP001652580">
    <property type="component" value="Chromosome 17"/>
</dbReference>
<dbReference type="CDD" id="cd23575">
    <property type="entry name" value="TFP_LU_ECD_GPIHBP1"/>
    <property type="match status" value="1"/>
</dbReference>
<dbReference type="KEGG" id="bacu:103007100"/>
<feature type="region of interest" description="Disordered" evidence="4">
    <location>
        <begin position="31"/>
        <end position="93"/>
    </location>
</feature>
<proteinExistence type="predicted"/>
<comment type="subcellular location">
    <subcellularLocation>
        <location evidence="1">Cell membrane</location>
        <topology evidence="1">Lipid-anchor</topology>
        <topology evidence="1">GPI-anchor</topology>
    </subcellularLocation>
</comment>
<name>A0A383YW66_BALAC</name>
<evidence type="ECO:0000313" key="7">
    <source>
        <dbReference type="Proteomes" id="UP001652580"/>
    </source>
</evidence>
<dbReference type="FunCoup" id="A0A383YW66">
    <property type="interactions" value="10"/>
</dbReference>
<gene>
    <name evidence="8" type="primary">GPIHBP1</name>
</gene>
<evidence type="ECO:0000256" key="5">
    <source>
        <dbReference type="SAM" id="SignalP"/>
    </source>
</evidence>
<dbReference type="FunFam" id="2.10.60.10:FF:000003">
    <property type="entry name" value="lymphocyte antigen 6E isoform X1"/>
    <property type="match status" value="1"/>
</dbReference>
<evidence type="ECO:0000256" key="2">
    <source>
        <dbReference type="ARBA" id="ARBA00022622"/>
    </source>
</evidence>
<feature type="domain" description="Snake toxin/toxin-like" evidence="6">
    <location>
        <begin position="100"/>
        <end position="174"/>
    </location>
</feature>
<dbReference type="GO" id="GO:0070328">
    <property type="term" value="P:triglyceride homeostasis"/>
    <property type="evidence" value="ECO:0007669"/>
    <property type="project" value="TreeGrafter"/>
</dbReference>
<dbReference type="GO" id="GO:0098552">
    <property type="term" value="C:side of membrane"/>
    <property type="evidence" value="ECO:0007669"/>
    <property type="project" value="UniProtKB-KW"/>
</dbReference>
<dbReference type="SUPFAM" id="SSF57302">
    <property type="entry name" value="Snake toxin-like"/>
    <property type="match status" value="1"/>
</dbReference>
<dbReference type="GO" id="GO:0030550">
    <property type="term" value="F:acetylcholine receptor inhibitor activity"/>
    <property type="evidence" value="ECO:0007669"/>
    <property type="project" value="TreeGrafter"/>
</dbReference>
<dbReference type="CTD" id="338328"/>
<evidence type="ECO:0000256" key="1">
    <source>
        <dbReference type="ARBA" id="ARBA00004609"/>
    </source>
</evidence>
<dbReference type="STRING" id="310752.A0A383YW66"/>
<dbReference type="GO" id="GO:0035478">
    <property type="term" value="F:chylomicron binding"/>
    <property type="evidence" value="ECO:0007669"/>
    <property type="project" value="TreeGrafter"/>
</dbReference>
<evidence type="ECO:0000313" key="8">
    <source>
        <dbReference type="RefSeq" id="XP_007166929.1"/>
    </source>
</evidence>